<gene>
    <name evidence="2" type="ORF">GIB67_022242</name>
</gene>
<keyword evidence="3" id="KW-1185">Reference proteome</keyword>
<dbReference type="AlphaFoldDB" id="A0A7J7M743"/>
<evidence type="ECO:0000256" key="1">
    <source>
        <dbReference type="SAM" id="MobiDB-lite"/>
    </source>
</evidence>
<evidence type="ECO:0000313" key="3">
    <source>
        <dbReference type="Proteomes" id="UP000541444"/>
    </source>
</evidence>
<reference evidence="2 3" key="1">
    <citation type="journal article" date="2020" name="IScience">
        <title>Genome Sequencing of the Endangered Kingdonia uniflora (Circaeasteraceae, Ranunculales) Reveals Potential Mechanisms of Evolutionary Specialization.</title>
        <authorList>
            <person name="Sun Y."/>
            <person name="Deng T."/>
            <person name="Zhang A."/>
            <person name="Moore M.J."/>
            <person name="Landis J.B."/>
            <person name="Lin N."/>
            <person name="Zhang H."/>
            <person name="Zhang X."/>
            <person name="Huang J."/>
            <person name="Zhang X."/>
            <person name="Sun H."/>
            <person name="Wang H."/>
        </authorList>
    </citation>
    <scope>NUCLEOTIDE SEQUENCE [LARGE SCALE GENOMIC DNA]</scope>
    <source>
        <strain evidence="2">TB1705</strain>
        <tissue evidence="2">Leaf</tissue>
    </source>
</reference>
<feature type="region of interest" description="Disordered" evidence="1">
    <location>
        <begin position="1"/>
        <end position="37"/>
    </location>
</feature>
<evidence type="ECO:0000313" key="2">
    <source>
        <dbReference type="EMBL" id="KAF6150630.1"/>
    </source>
</evidence>
<dbReference type="OrthoDB" id="31113at2759"/>
<accession>A0A7J7M743</accession>
<organism evidence="2 3">
    <name type="scientific">Kingdonia uniflora</name>
    <dbReference type="NCBI Taxonomy" id="39325"/>
    <lineage>
        <taxon>Eukaryota</taxon>
        <taxon>Viridiplantae</taxon>
        <taxon>Streptophyta</taxon>
        <taxon>Embryophyta</taxon>
        <taxon>Tracheophyta</taxon>
        <taxon>Spermatophyta</taxon>
        <taxon>Magnoliopsida</taxon>
        <taxon>Ranunculales</taxon>
        <taxon>Circaeasteraceae</taxon>
        <taxon>Kingdonia</taxon>
    </lineage>
</organism>
<sequence length="217" mass="24378">MLNGQNGANSKKRKSKVKNNDGSLNQGQDDNQPEDDIDDTRQIFMDKHVSTVSPGVISLPQVDKSTEAFSWGKLDLFVLHNLPSLTILDNLLMKFCTMKDAFDHIAKKQRLSSSKSQEVIDQITWEINEALVKIQSLAIDKEAILSNLNNKLNMMSFSTRLKGYKGLLDLGDCFISETSNTKLTITLSAPFFEMYQVLEAMKCKNLEPTLNWGTAIK</sequence>
<name>A0A7J7M743_9MAGN</name>
<dbReference type="EMBL" id="JACGCM010001727">
    <property type="protein sequence ID" value="KAF6150630.1"/>
    <property type="molecule type" value="Genomic_DNA"/>
</dbReference>
<comment type="caution">
    <text evidence="2">The sequence shown here is derived from an EMBL/GenBank/DDBJ whole genome shotgun (WGS) entry which is preliminary data.</text>
</comment>
<proteinExistence type="predicted"/>
<protein>
    <submittedName>
        <fullName evidence="2">Uncharacterized protein</fullName>
    </submittedName>
</protein>
<dbReference type="Proteomes" id="UP000541444">
    <property type="component" value="Unassembled WGS sequence"/>
</dbReference>